<evidence type="ECO:0000256" key="1">
    <source>
        <dbReference type="ARBA" id="ARBA00006987"/>
    </source>
</evidence>
<evidence type="ECO:0000256" key="2">
    <source>
        <dbReference type="SAM" id="SignalP"/>
    </source>
</evidence>
<dbReference type="eggNOG" id="COG3181">
    <property type="taxonomic scope" value="Bacteria"/>
</dbReference>
<dbReference type="CDD" id="cd13578">
    <property type="entry name" value="PBP2_Bug27"/>
    <property type="match status" value="1"/>
</dbReference>
<comment type="similarity">
    <text evidence="1">Belongs to the UPF0065 (bug) family.</text>
</comment>
<gene>
    <name evidence="3" type="ORF">W822_12135</name>
</gene>
<sequence>MKTLLSRTLSVLRTIVCAALTIFSCSVAQAQNPIRLMVGFPPGGTTDVIARTLANELSKRINREVVVENKPGASGNIAASSVARAAPDGSTLLFVASTHATNASLYRNLNFDTRGDFSVVSMVATSPYVLVVNPTLPVKSLDELTEYLKKHPGKVNFASASPGTGQHLAGEIYKKLAKVDILHVPYKGSAAALSDLIAGRVEMMFDNIAVMLPHIKSEALRPLAITTQQRFNGLPQLPTMAEKGYAEFNVSSWFAVVAPAKTRGDYLDKLNHSINEIIKSDEFVKQLADFGAAPMPSTREQSSAYVEAEIERWQKVINDLGIRIN</sequence>
<dbReference type="PROSITE" id="PS51257">
    <property type="entry name" value="PROKAR_LIPOPROTEIN"/>
    <property type="match status" value="1"/>
</dbReference>
<dbReference type="STRING" id="1424334.W822_12135"/>
<name>V8QQI9_9BURK</name>
<dbReference type="InterPro" id="IPR005064">
    <property type="entry name" value="BUG"/>
</dbReference>
<reference evidence="3 4" key="1">
    <citation type="journal article" date="2014" name="Genome Announc.">
        <title>Draft Genome Sequence of Advenella kashmirensis Strain W13003, a Polycyclic Aromatic Hydrocarbon-Degrading Bacterium.</title>
        <authorList>
            <person name="Wang X."/>
            <person name="Jin D."/>
            <person name="Zhou L."/>
            <person name="Wu L."/>
            <person name="An W."/>
            <person name="Zhao L."/>
        </authorList>
    </citation>
    <scope>NUCLEOTIDE SEQUENCE [LARGE SCALE GENOMIC DNA]</scope>
    <source>
        <strain evidence="3 4">W13003</strain>
    </source>
</reference>
<dbReference type="HOGENOM" id="CLU_045683_0_0_4"/>
<dbReference type="OrthoDB" id="8963688at2"/>
<organism evidence="3 4">
    <name type="scientific">Advenella kashmirensis W13003</name>
    <dbReference type="NCBI Taxonomy" id="1424334"/>
    <lineage>
        <taxon>Bacteria</taxon>
        <taxon>Pseudomonadati</taxon>
        <taxon>Pseudomonadota</taxon>
        <taxon>Betaproteobacteria</taxon>
        <taxon>Burkholderiales</taxon>
        <taxon>Alcaligenaceae</taxon>
    </lineage>
</organism>
<protein>
    <submittedName>
        <fullName evidence="3">MFS transporter</fullName>
    </submittedName>
</protein>
<dbReference type="Gene3D" id="3.40.190.10">
    <property type="entry name" value="Periplasmic binding protein-like II"/>
    <property type="match status" value="1"/>
</dbReference>
<evidence type="ECO:0000313" key="4">
    <source>
        <dbReference type="Proteomes" id="UP000018733"/>
    </source>
</evidence>
<proteinExistence type="inferred from homology"/>
<dbReference type="EMBL" id="AYXT01000010">
    <property type="protein sequence ID" value="ETF01560.1"/>
    <property type="molecule type" value="Genomic_DNA"/>
</dbReference>
<comment type="caution">
    <text evidence="3">The sequence shown here is derived from an EMBL/GenBank/DDBJ whole genome shotgun (WGS) entry which is preliminary data.</text>
</comment>
<dbReference type="InterPro" id="IPR042100">
    <property type="entry name" value="Bug_dom1"/>
</dbReference>
<dbReference type="SUPFAM" id="SSF53850">
    <property type="entry name" value="Periplasmic binding protein-like II"/>
    <property type="match status" value="1"/>
</dbReference>
<keyword evidence="2" id="KW-0732">Signal</keyword>
<keyword evidence="4" id="KW-1185">Reference proteome</keyword>
<dbReference type="Proteomes" id="UP000018733">
    <property type="component" value="Unassembled WGS sequence"/>
</dbReference>
<feature type="chain" id="PRO_5004771715" evidence="2">
    <location>
        <begin position="31"/>
        <end position="325"/>
    </location>
</feature>
<dbReference type="PATRIC" id="fig|1424334.3.peg.2443"/>
<dbReference type="PANTHER" id="PTHR42928:SF5">
    <property type="entry name" value="BLR1237 PROTEIN"/>
    <property type="match status" value="1"/>
</dbReference>
<dbReference type="Gene3D" id="3.40.190.150">
    <property type="entry name" value="Bordetella uptake gene, domain 1"/>
    <property type="match status" value="1"/>
</dbReference>
<dbReference type="RefSeq" id="WP_024005393.1">
    <property type="nucleotide sequence ID" value="NZ_KI650980.1"/>
</dbReference>
<dbReference type="Pfam" id="PF03401">
    <property type="entry name" value="TctC"/>
    <property type="match status" value="1"/>
</dbReference>
<dbReference type="PANTHER" id="PTHR42928">
    <property type="entry name" value="TRICARBOXYLATE-BINDING PROTEIN"/>
    <property type="match status" value="1"/>
</dbReference>
<dbReference type="AlphaFoldDB" id="V8QQI9"/>
<accession>V8QQI9</accession>
<dbReference type="PIRSF" id="PIRSF017082">
    <property type="entry name" value="YflP"/>
    <property type="match status" value="1"/>
</dbReference>
<feature type="signal peptide" evidence="2">
    <location>
        <begin position="1"/>
        <end position="30"/>
    </location>
</feature>
<evidence type="ECO:0000313" key="3">
    <source>
        <dbReference type="EMBL" id="ETF01560.1"/>
    </source>
</evidence>